<dbReference type="RefSeq" id="WP_285931617.1">
    <property type="nucleotide sequence ID" value="NZ_JASTZU010000031.1"/>
</dbReference>
<gene>
    <name evidence="2" type="ORF">QQS35_08800</name>
</gene>
<dbReference type="EMBL" id="JASTZU010000031">
    <property type="protein sequence ID" value="MDL4840542.1"/>
    <property type="molecule type" value="Genomic_DNA"/>
</dbReference>
<accession>A0ABT7L3U8</accession>
<evidence type="ECO:0000256" key="1">
    <source>
        <dbReference type="SAM" id="Coils"/>
    </source>
</evidence>
<name>A0ABT7L3U8_9BACI</name>
<reference evidence="2 3" key="1">
    <citation type="submission" date="2023-06" db="EMBL/GenBank/DDBJ databases">
        <title>Aquibacillus rhizosphaerae LR5S19.</title>
        <authorList>
            <person name="Sun J.-Q."/>
        </authorList>
    </citation>
    <scope>NUCLEOTIDE SEQUENCE [LARGE SCALE GENOMIC DNA]</scope>
    <source>
        <strain evidence="2 3">LR5S19</strain>
    </source>
</reference>
<keyword evidence="3" id="KW-1185">Reference proteome</keyword>
<dbReference type="Proteomes" id="UP001235343">
    <property type="component" value="Unassembled WGS sequence"/>
</dbReference>
<keyword evidence="1" id="KW-0175">Coiled coil</keyword>
<feature type="coiled-coil region" evidence="1">
    <location>
        <begin position="64"/>
        <end position="91"/>
    </location>
</feature>
<protein>
    <submittedName>
        <fullName evidence="2">Uncharacterized protein</fullName>
    </submittedName>
</protein>
<sequence>MSRMRMVYNFAKSVNLDNNRYTFYNQTDKLRRLNTDIVSYIKNELEHSDGDIVDSIKKEIIDHQQQSNIKIDHLEDDIDKMSRDYTDHVNDMRKQNITVYYDYEEPSSYSYSRIW</sequence>
<comment type="caution">
    <text evidence="2">The sequence shown here is derived from an EMBL/GenBank/DDBJ whole genome shotgun (WGS) entry which is preliminary data.</text>
</comment>
<organism evidence="2 3">
    <name type="scientific">Aquibacillus rhizosphaerae</name>
    <dbReference type="NCBI Taxonomy" id="3051431"/>
    <lineage>
        <taxon>Bacteria</taxon>
        <taxon>Bacillati</taxon>
        <taxon>Bacillota</taxon>
        <taxon>Bacilli</taxon>
        <taxon>Bacillales</taxon>
        <taxon>Bacillaceae</taxon>
        <taxon>Aquibacillus</taxon>
    </lineage>
</organism>
<evidence type="ECO:0000313" key="3">
    <source>
        <dbReference type="Proteomes" id="UP001235343"/>
    </source>
</evidence>
<proteinExistence type="predicted"/>
<evidence type="ECO:0000313" key="2">
    <source>
        <dbReference type="EMBL" id="MDL4840542.1"/>
    </source>
</evidence>